<reference evidence="2" key="1">
    <citation type="submission" date="2022-11" db="UniProtKB">
        <authorList>
            <consortium name="WormBaseParasite"/>
        </authorList>
    </citation>
    <scope>IDENTIFICATION</scope>
</reference>
<evidence type="ECO:0000313" key="2">
    <source>
        <dbReference type="WBParaSite" id="PS1159_v2.g8401.t1"/>
    </source>
</evidence>
<dbReference type="WBParaSite" id="PS1159_v2.g8401.t1">
    <property type="protein sequence ID" value="PS1159_v2.g8401.t1"/>
    <property type="gene ID" value="PS1159_v2.g8401"/>
</dbReference>
<proteinExistence type="predicted"/>
<organism evidence="1 2">
    <name type="scientific">Panagrolaimus sp. PS1159</name>
    <dbReference type="NCBI Taxonomy" id="55785"/>
    <lineage>
        <taxon>Eukaryota</taxon>
        <taxon>Metazoa</taxon>
        <taxon>Ecdysozoa</taxon>
        <taxon>Nematoda</taxon>
        <taxon>Chromadorea</taxon>
        <taxon>Rhabditida</taxon>
        <taxon>Tylenchina</taxon>
        <taxon>Panagrolaimomorpha</taxon>
        <taxon>Panagrolaimoidea</taxon>
        <taxon>Panagrolaimidae</taxon>
        <taxon>Panagrolaimus</taxon>
    </lineage>
</organism>
<evidence type="ECO:0000313" key="1">
    <source>
        <dbReference type="Proteomes" id="UP000887580"/>
    </source>
</evidence>
<sequence length="92" mass="10624">MKDFLHAREPPVILPNADILNRDQVYLQKDLQNGKFGRFRALLDDHVNLYKAYLGPDTVVEIGDELKNFLDERIGRLDDVERERRAAESGSI</sequence>
<accession>A0AC35GSN1</accession>
<dbReference type="Proteomes" id="UP000887580">
    <property type="component" value="Unplaced"/>
</dbReference>
<name>A0AC35GSN1_9BILA</name>
<protein>
    <submittedName>
        <fullName evidence="2">Uncharacterized protein</fullName>
    </submittedName>
</protein>